<dbReference type="KEGG" id="sgn:SGRA_0014"/>
<keyword evidence="2" id="KW-1185">Reference proteome</keyword>
<protein>
    <submittedName>
        <fullName evidence="1">Uncharacterized protein</fullName>
    </submittedName>
</protein>
<gene>
    <name evidence="1" type="ordered locus">SGRA_0014</name>
</gene>
<dbReference type="EMBL" id="CP002831">
    <property type="protein sequence ID" value="AFC22759.1"/>
    <property type="molecule type" value="Genomic_DNA"/>
</dbReference>
<evidence type="ECO:0000313" key="2">
    <source>
        <dbReference type="Proteomes" id="UP000007519"/>
    </source>
</evidence>
<dbReference type="HOGENOM" id="CLU_1642521_0_0_10"/>
<dbReference type="RefSeq" id="WP_014373011.1">
    <property type="nucleotide sequence ID" value="NC_016940.1"/>
</dbReference>
<reference evidence="1 2" key="1">
    <citation type="journal article" date="2012" name="Stand. Genomic Sci.">
        <title>Complete genome sequencing and analysis of Saprospira grandis str. Lewin, a predatory marine bacterium.</title>
        <authorList>
            <person name="Saw J.H."/>
            <person name="Yuryev A."/>
            <person name="Kanbe M."/>
            <person name="Hou S."/>
            <person name="Young A.G."/>
            <person name="Aizawa S."/>
            <person name="Alam M."/>
        </authorList>
    </citation>
    <scope>NUCLEOTIDE SEQUENCE [LARGE SCALE GENOMIC DNA]</scope>
    <source>
        <strain evidence="1 2">Lewin</strain>
    </source>
</reference>
<dbReference type="Proteomes" id="UP000007519">
    <property type="component" value="Chromosome"/>
</dbReference>
<organism evidence="1 2">
    <name type="scientific">Saprospira grandis (strain Lewin)</name>
    <dbReference type="NCBI Taxonomy" id="984262"/>
    <lineage>
        <taxon>Bacteria</taxon>
        <taxon>Pseudomonadati</taxon>
        <taxon>Bacteroidota</taxon>
        <taxon>Saprospiria</taxon>
        <taxon>Saprospirales</taxon>
        <taxon>Saprospiraceae</taxon>
        <taxon>Saprospira</taxon>
    </lineage>
</organism>
<dbReference type="STRING" id="984262.SGRA_0014"/>
<sequence>MDVIAIGTNQPAYVEGILPSDYEICWDYKSLNTNSEYGLALLQKHYGYQALGVLMKPSSAAGISQGIVQELLGFYLGKTESCPFFDFLEALAPILTEEKACCLSFSASWQKAIPVRLKAYTIAETKAALNNFSSWREVFYLLKEELTIPYNNIPLLIELKA</sequence>
<evidence type="ECO:0000313" key="1">
    <source>
        <dbReference type="EMBL" id="AFC22759.1"/>
    </source>
</evidence>
<proteinExistence type="predicted"/>
<accession>H6L3S4</accession>
<name>H6L3S4_SAPGL</name>
<dbReference type="AlphaFoldDB" id="H6L3S4"/>